<feature type="transmembrane region" description="Helical" evidence="9">
    <location>
        <begin position="111"/>
        <end position="135"/>
    </location>
</feature>
<dbReference type="GO" id="GO:0005524">
    <property type="term" value="F:ATP binding"/>
    <property type="evidence" value="ECO:0007669"/>
    <property type="project" value="UniProtKB-KW"/>
</dbReference>
<dbReference type="KEGG" id="samy:DB32_006751"/>
<dbReference type="STRING" id="927083.DB32_006751"/>
<dbReference type="EMBL" id="CP011125">
    <property type="protein sequence ID" value="AKF09602.1"/>
    <property type="molecule type" value="Genomic_DNA"/>
</dbReference>
<feature type="transmembrane region" description="Helical" evidence="9">
    <location>
        <begin position="397"/>
        <end position="417"/>
    </location>
</feature>
<keyword evidence="3 9" id="KW-0813">Transport</keyword>
<comment type="similarity">
    <text evidence="2 9">Belongs to the ADP/ATP translocase tlc family.</text>
</comment>
<dbReference type="Gene3D" id="1.20.1250.20">
    <property type="entry name" value="MFS general substrate transporter like domains"/>
    <property type="match status" value="1"/>
</dbReference>
<keyword evidence="6 9" id="KW-0067">ATP-binding</keyword>
<evidence type="ECO:0000256" key="4">
    <source>
        <dbReference type="ARBA" id="ARBA00022692"/>
    </source>
</evidence>
<keyword evidence="7 9" id="KW-1133">Transmembrane helix</keyword>
<keyword evidence="5 9" id="KW-0547">Nucleotide-binding</keyword>
<feature type="transmembrane region" description="Helical" evidence="9">
    <location>
        <begin position="272"/>
        <end position="295"/>
    </location>
</feature>
<dbReference type="Proteomes" id="UP000034883">
    <property type="component" value="Chromosome"/>
</dbReference>
<accession>A0A0F6W7Y6</accession>
<dbReference type="CDD" id="cd06174">
    <property type="entry name" value="MFS"/>
    <property type="match status" value="1"/>
</dbReference>
<dbReference type="PANTHER" id="PTHR31187">
    <property type="match status" value="1"/>
</dbReference>
<feature type="transmembrane region" description="Helical" evidence="9">
    <location>
        <begin position="147"/>
        <end position="170"/>
    </location>
</feature>
<comment type="subcellular location">
    <subcellularLocation>
        <location evidence="1 9">Membrane</location>
        <topology evidence="1 9">Multi-pass membrane protein</topology>
    </subcellularLocation>
</comment>
<evidence type="ECO:0000256" key="2">
    <source>
        <dbReference type="ARBA" id="ARBA00007127"/>
    </source>
</evidence>
<evidence type="ECO:0000313" key="11">
    <source>
        <dbReference type="Proteomes" id="UP000034883"/>
    </source>
</evidence>
<dbReference type="GO" id="GO:0016020">
    <property type="term" value="C:membrane"/>
    <property type="evidence" value="ECO:0007669"/>
    <property type="project" value="UniProtKB-SubCell"/>
</dbReference>
<sequence>MRPGEWPLAIPMFAQFFLVIATFWVLKPIKKGIFVAFYDEHGLDLGGWHLEAAQAELLAKVANMVVAALAVVVFSALSRTLRREKLTFVFAGFFVVALAVFALVIGDPGHFVVWSFYLLGDLYTTLMVATFFAFLNDSVSPDDAKRLYPPIVLGGVAGGAFGSSVLSAWIDSIDHATWIWICVGTTVTAALLAGLAGRVVARREPEPAREPEAREPEAGNPVIAGARLVARSPYLLAIAAIVGLYEIVSTLLDFQFTSTVAHFLDDEAIGEQFALVFTITNVAALFVQIFVTTFVMSRFPLVVSLMTTPLVILGASMGYLIVPILWTGSLLNTADNAFSYSINQSAKEALYTPTSRDEKYKAKAFLDMFVQRFAKSIAVGVSLLVTTVFTDFSTIRWLSIAVVALVAVWLFAARYAGMRFREMTHDR</sequence>
<reference evidence="10 11" key="1">
    <citation type="submission" date="2015-03" db="EMBL/GenBank/DDBJ databases">
        <title>Genome assembly of Sandaracinus amylolyticus DSM 53668.</title>
        <authorList>
            <person name="Sharma G."/>
            <person name="Subramanian S."/>
        </authorList>
    </citation>
    <scope>NUCLEOTIDE SEQUENCE [LARGE SCALE GENOMIC DNA]</scope>
    <source>
        <strain evidence="10 11">DSM 53668</strain>
    </source>
</reference>
<evidence type="ECO:0000256" key="3">
    <source>
        <dbReference type="ARBA" id="ARBA00022448"/>
    </source>
</evidence>
<evidence type="ECO:0000256" key="6">
    <source>
        <dbReference type="ARBA" id="ARBA00022840"/>
    </source>
</evidence>
<dbReference type="RefSeq" id="WP_053236638.1">
    <property type="nucleotide sequence ID" value="NZ_CP011125.1"/>
</dbReference>
<keyword evidence="4 9" id="KW-0812">Transmembrane</keyword>
<proteinExistence type="inferred from homology"/>
<organism evidence="10 11">
    <name type="scientific">Sandaracinus amylolyticus</name>
    <dbReference type="NCBI Taxonomy" id="927083"/>
    <lineage>
        <taxon>Bacteria</taxon>
        <taxon>Pseudomonadati</taxon>
        <taxon>Myxococcota</taxon>
        <taxon>Polyangia</taxon>
        <taxon>Polyangiales</taxon>
        <taxon>Sandaracinaceae</taxon>
        <taxon>Sandaracinus</taxon>
    </lineage>
</organism>
<feature type="transmembrane region" description="Helical" evidence="9">
    <location>
        <begin position="7"/>
        <end position="26"/>
    </location>
</feature>
<evidence type="ECO:0000256" key="1">
    <source>
        <dbReference type="ARBA" id="ARBA00004141"/>
    </source>
</evidence>
<name>A0A0F6W7Y6_9BACT</name>
<feature type="transmembrane region" description="Helical" evidence="9">
    <location>
        <begin position="234"/>
        <end position="252"/>
    </location>
</feature>
<dbReference type="PANTHER" id="PTHR31187:SF1">
    <property type="entry name" value="ADP,ATP CARRIER PROTEIN 1"/>
    <property type="match status" value="1"/>
</dbReference>
<dbReference type="InterPro" id="IPR036259">
    <property type="entry name" value="MFS_trans_sf"/>
</dbReference>
<evidence type="ECO:0000256" key="8">
    <source>
        <dbReference type="ARBA" id="ARBA00023136"/>
    </source>
</evidence>
<dbReference type="OrthoDB" id="1491866at2"/>
<evidence type="ECO:0000256" key="7">
    <source>
        <dbReference type="ARBA" id="ARBA00022989"/>
    </source>
</evidence>
<feature type="transmembrane region" description="Helical" evidence="9">
    <location>
        <begin position="176"/>
        <end position="201"/>
    </location>
</feature>
<feature type="transmembrane region" description="Helical" evidence="9">
    <location>
        <begin position="302"/>
        <end position="326"/>
    </location>
</feature>
<feature type="transmembrane region" description="Helical" evidence="9">
    <location>
        <begin position="86"/>
        <end position="105"/>
    </location>
</feature>
<keyword evidence="11" id="KW-1185">Reference proteome</keyword>
<evidence type="ECO:0000256" key="5">
    <source>
        <dbReference type="ARBA" id="ARBA00022741"/>
    </source>
</evidence>
<evidence type="ECO:0000256" key="9">
    <source>
        <dbReference type="RuleBase" id="RU363121"/>
    </source>
</evidence>
<feature type="transmembrane region" description="Helical" evidence="9">
    <location>
        <begin position="57"/>
        <end position="77"/>
    </location>
</feature>
<dbReference type="InterPro" id="IPR004667">
    <property type="entry name" value="ADP_ATP_car_bac_type"/>
</dbReference>
<dbReference type="SUPFAM" id="SSF103473">
    <property type="entry name" value="MFS general substrate transporter"/>
    <property type="match status" value="1"/>
</dbReference>
<dbReference type="AlphaFoldDB" id="A0A0F6W7Y6"/>
<evidence type="ECO:0000313" key="10">
    <source>
        <dbReference type="EMBL" id="AKF09602.1"/>
    </source>
</evidence>
<protein>
    <recommendedName>
        <fullName evidence="9">ADP,ATP carrier protein</fullName>
    </recommendedName>
</protein>
<dbReference type="GO" id="GO:0005471">
    <property type="term" value="F:ATP:ADP antiporter activity"/>
    <property type="evidence" value="ECO:0007669"/>
    <property type="project" value="InterPro"/>
</dbReference>
<keyword evidence="8 9" id="KW-0472">Membrane</keyword>
<gene>
    <name evidence="10" type="ORF">DB32_006751</name>
</gene>
<dbReference type="Pfam" id="PF03219">
    <property type="entry name" value="TLC"/>
    <property type="match status" value="1"/>
</dbReference>